<reference evidence="1 2" key="1">
    <citation type="submission" date="2021-06" db="EMBL/GenBank/DDBJ databases">
        <title>Caerostris darwini draft genome.</title>
        <authorList>
            <person name="Kono N."/>
            <person name="Arakawa K."/>
        </authorList>
    </citation>
    <scope>NUCLEOTIDE SEQUENCE [LARGE SCALE GENOMIC DNA]</scope>
</reference>
<dbReference type="Proteomes" id="UP001054837">
    <property type="component" value="Unassembled WGS sequence"/>
</dbReference>
<evidence type="ECO:0000313" key="2">
    <source>
        <dbReference type="Proteomes" id="UP001054837"/>
    </source>
</evidence>
<proteinExistence type="predicted"/>
<comment type="caution">
    <text evidence="1">The sequence shown here is derived from an EMBL/GenBank/DDBJ whole genome shotgun (WGS) entry which is preliminary data.</text>
</comment>
<dbReference type="EMBL" id="BPLQ01005907">
    <property type="protein sequence ID" value="GIY18402.1"/>
    <property type="molecule type" value="Genomic_DNA"/>
</dbReference>
<accession>A0AAV4RE65</accession>
<sequence>MCVGSTKKLNTKINNGPRSKFLMNSILRSTSNINKSTSFVIVQIQGKKIKDGKRLKRSIFFQFFESKLRMEQKAAHACHHRLKSTSYPNGLMQSDINLGHHFMSTRAKTMF</sequence>
<gene>
    <name evidence="1" type="ORF">CDAR_5991</name>
</gene>
<organism evidence="1 2">
    <name type="scientific">Caerostris darwini</name>
    <dbReference type="NCBI Taxonomy" id="1538125"/>
    <lineage>
        <taxon>Eukaryota</taxon>
        <taxon>Metazoa</taxon>
        <taxon>Ecdysozoa</taxon>
        <taxon>Arthropoda</taxon>
        <taxon>Chelicerata</taxon>
        <taxon>Arachnida</taxon>
        <taxon>Araneae</taxon>
        <taxon>Araneomorphae</taxon>
        <taxon>Entelegynae</taxon>
        <taxon>Araneoidea</taxon>
        <taxon>Araneidae</taxon>
        <taxon>Caerostris</taxon>
    </lineage>
</organism>
<evidence type="ECO:0000313" key="1">
    <source>
        <dbReference type="EMBL" id="GIY18402.1"/>
    </source>
</evidence>
<name>A0AAV4RE65_9ARAC</name>
<protein>
    <submittedName>
        <fullName evidence="1">Uncharacterized protein</fullName>
    </submittedName>
</protein>
<keyword evidence="2" id="KW-1185">Reference proteome</keyword>
<dbReference type="AlphaFoldDB" id="A0AAV4RE65"/>